<dbReference type="EMBL" id="BMAU01021199">
    <property type="protein sequence ID" value="GFX97729.1"/>
    <property type="molecule type" value="Genomic_DNA"/>
</dbReference>
<evidence type="ECO:0000313" key="1">
    <source>
        <dbReference type="EMBL" id="GFX97729.1"/>
    </source>
</evidence>
<dbReference type="AlphaFoldDB" id="A0A8X6RS10"/>
<proteinExistence type="predicted"/>
<protein>
    <submittedName>
        <fullName evidence="1">Uncharacterized protein</fullName>
    </submittedName>
</protein>
<organism evidence="1 2">
    <name type="scientific">Trichonephila clavipes</name>
    <name type="common">Golden silk orbweaver</name>
    <name type="synonym">Nephila clavipes</name>
    <dbReference type="NCBI Taxonomy" id="2585209"/>
    <lineage>
        <taxon>Eukaryota</taxon>
        <taxon>Metazoa</taxon>
        <taxon>Ecdysozoa</taxon>
        <taxon>Arthropoda</taxon>
        <taxon>Chelicerata</taxon>
        <taxon>Arachnida</taxon>
        <taxon>Araneae</taxon>
        <taxon>Araneomorphae</taxon>
        <taxon>Entelegynae</taxon>
        <taxon>Araneoidea</taxon>
        <taxon>Nephilidae</taxon>
        <taxon>Trichonephila</taxon>
    </lineage>
</organism>
<comment type="caution">
    <text evidence="1">The sequence shown here is derived from an EMBL/GenBank/DDBJ whole genome shotgun (WGS) entry which is preliminary data.</text>
</comment>
<dbReference type="Proteomes" id="UP000887159">
    <property type="component" value="Unassembled WGS sequence"/>
</dbReference>
<sequence>MVKRRGRHLSWHLPLLTTTPHQWEDISALDRFSVHRCPTRWVLGSGTVFELVTRKATVPYLYHSATAATVNYSEQWAMTGSLKTAQ</sequence>
<accession>A0A8X6RS10</accession>
<gene>
    <name evidence="1" type="ORF">TNCV_3066161</name>
</gene>
<name>A0A8X6RS10_TRICX</name>
<evidence type="ECO:0000313" key="2">
    <source>
        <dbReference type="Proteomes" id="UP000887159"/>
    </source>
</evidence>
<keyword evidence="2" id="KW-1185">Reference proteome</keyword>
<reference evidence="1" key="1">
    <citation type="submission" date="2020-08" db="EMBL/GenBank/DDBJ databases">
        <title>Multicomponent nature underlies the extraordinary mechanical properties of spider dragline silk.</title>
        <authorList>
            <person name="Kono N."/>
            <person name="Nakamura H."/>
            <person name="Mori M."/>
            <person name="Yoshida Y."/>
            <person name="Ohtoshi R."/>
            <person name="Malay A.D."/>
            <person name="Moran D.A.P."/>
            <person name="Tomita M."/>
            <person name="Numata K."/>
            <person name="Arakawa K."/>
        </authorList>
    </citation>
    <scope>NUCLEOTIDE SEQUENCE</scope>
</reference>